<reference evidence="1 2" key="1">
    <citation type="submission" date="2020-08" db="EMBL/GenBank/DDBJ databases">
        <title>Functional genomics of gut bacteria from endangered species of beetles.</title>
        <authorList>
            <person name="Carlos-Shanley C."/>
        </authorList>
    </citation>
    <scope>NUCLEOTIDE SEQUENCE [LARGE SCALE GENOMIC DNA]</scope>
    <source>
        <strain evidence="1 2">S00245</strain>
    </source>
</reference>
<dbReference type="Proteomes" id="UP000555448">
    <property type="component" value="Unassembled WGS sequence"/>
</dbReference>
<proteinExistence type="predicted"/>
<protein>
    <submittedName>
        <fullName evidence="1">Uncharacterized protein</fullName>
    </submittedName>
</protein>
<dbReference type="RefSeq" id="WP_184246882.1">
    <property type="nucleotide sequence ID" value="NZ_JACHLR010000013.1"/>
</dbReference>
<gene>
    <name evidence="1" type="ORF">HNO88_002955</name>
</gene>
<accession>A0A7W7NWR7</accession>
<evidence type="ECO:0000313" key="1">
    <source>
        <dbReference type="EMBL" id="MBB4859626.1"/>
    </source>
</evidence>
<name>A0A7W7NWR7_9SPHN</name>
<comment type="caution">
    <text evidence="1">The sequence shown here is derived from an EMBL/GenBank/DDBJ whole genome shotgun (WGS) entry which is preliminary data.</text>
</comment>
<sequence>MTEYYVVYDIETGAEGHRAQGPEGAAMVQTLPEGKAAMIIPFAAFYTSPLDLDIIKASYAASIDADADKVRSMFITNTPGQMATYLEKEVEARRVLAGDTSNTVFLSAEAAAIGVSLADLAAEVAAQADQWRPLGAAIEAARRKAKVDVVAATNLAELAAATKIDWQEVVAPGSAEIASA</sequence>
<dbReference type="EMBL" id="JACHLR010000013">
    <property type="protein sequence ID" value="MBB4859626.1"/>
    <property type="molecule type" value="Genomic_DNA"/>
</dbReference>
<dbReference type="AlphaFoldDB" id="A0A7W7NWR7"/>
<keyword evidence="2" id="KW-1185">Reference proteome</keyword>
<organism evidence="1 2">
    <name type="scientific">Novosphingobium chloroacetimidivorans</name>
    <dbReference type="NCBI Taxonomy" id="1428314"/>
    <lineage>
        <taxon>Bacteria</taxon>
        <taxon>Pseudomonadati</taxon>
        <taxon>Pseudomonadota</taxon>
        <taxon>Alphaproteobacteria</taxon>
        <taxon>Sphingomonadales</taxon>
        <taxon>Sphingomonadaceae</taxon>
        <taxon>Novosphingobium</taxon>
    </lineage>
</organism>
<evidence type="ECO:0000313" key="2">
    <source>
        <dbReference type="Proteomes" id="UP000555448"/>
    </source>
</evidence>